<proteinExistence type="predicted"/>
<keyword evidence="3" id="KW-1185">Reference proteome</keyword>
<accession>A0ABS5PBE1</accession>
<feature type="domain" description="eCIS core" evidence="1">
    <location>
        <begin position="63"/>
        <end position="128"/>
    </location>
</feature>
<evidence type="ECO:0000259" key="1">
    <source>
        <dbReference type="Pfam" id="PF13699"/>
    </source>
</evidence>
<evidence type="ECO:0000313" key="2">
    <source>
        <dbReference type="EMBL" id="MBS7231632.1"/>
    </source>
</evidence>
<dbReference type="RefSeq" id="WP_213299465.1">
    <property type="nucleotide sequence ID" value="NZ_JAGYVZ010000009.1"/>
</dbReference>
<reference evidence="2 3" key="1">
    <citation type="journal article" date="2018" name="Int. J. Syst. Evol. Microbiol.">
        <title>Flavobacterium chryseum sp. nov. and Flavobacterium psychroterrae sp. nov., novel environmental bacteria isolated from Antarctica.</title>
        <authorList>
            <person name="Kralova S."/>
            <person name="Svec P."/>
            <person name="Busse H.J."/>
            <person name="Stankova E."/>
            <person name="Vaczi P."/>
            <person name="Sedlacek I."/>
        </authorList>
    </citation>
    <scope>NUCLEOTIDE SEQUENCE [LARGE SCALE GENOMIC DNA]</scope>
    <source>
        <strain evidence="2 3">CCM 8827</strain>
    </source>
</reference>
<dbReference type="Pfam" id="PF13699">
    <property type="entry name" value="eCIS_core"/>
    <property type="match status" value="1"/>
</dbReference>
<name>A0ABS5PBE1_9FLAO</name>
<protein>
    <submittedName>
        <fullName evidence="2">DUF4157 domain-containing protein</fullName>
    </submittedName>
</protein>
<evidence type="ECO:0000313" key="3">
    <source>
        <dbReference type="Proteomes" id="UP000722625"/>
    </source>
</evidence>
<dbReference type="InterPro" id="IPR025295">
    <property type="entry name" value="eCIS_core_dom"/>
</dbReference>
<organism evidence="2 3">
    <name type="scientific">Flavobacterium psychroterrae</name>
    <dbReference type="NCBI Taxonomy" id="2133767"/>
    <lineage>
        <taxon>Bacteria</taxon>
        <taxon>Pseudomonadati</taxon>
        <taxon>Bacteroidota</taxon>
        <taxon>Flavobacteriia</taxon>
        <taxon>Flavobacteriales</taxon>
        <taxon>Flavobacteriaceae</taxon>
        <taxon>Flavobacterium</taxon>
    </lineage>
</organism>
<sequence>MAQQHEKLSKNETQTCAANVNNNAIQLKDNRESGSAQKMLLKKAVGQESTFKPIQKKANNTGLPQNLKSGIENLSGHSMDNVKVHYNSGKPAQLQAHAYAQGTEIHLASGQEKHLPHEAWHIVQQKQGRVKPTMQMKGKVNINDDRGLESEADLMGAKALTVQRKEKAAAHNSGCGCAGCSSH</sequence>
<gene>
    <name evidence="2" type="ORF">KHA90_11410</name>
</gene>
<dbReference type="EMBL" id="JAGYVZ010000009">
    <property type="protein sequence ID" value="MBS7231632.1"/>
    <property type="molecule type" value="Genomic_DNA"/>
</dbReference>
<comment type="caution">
    <text evidence="2">The sequence shown here is derived from an EMBL/GenBank/DDBJ whole genome shotgun (WGS) entry which is preliminary data.</text>
</comment>
<dbReference type="Proteomes" id="UP000722625">
    <property type="component" value="Unassembled WGS sequence"/>
</dbReference>